<gene>
    <name evidence="2" type="ORF">AH2_00050</name>
</gene>
<proteinExistence type="predicted"/>
<evidence type="ECO:0000313" key="2">
    <source>
        <dbReference type="EMBL" id="AEY69557.1"/>
    </source>
</evidence>
<dbReference type="Pfam" id="PF09356">
    <property type="entry name" value="Phage_BR0599"/>
    <property type="match status" value="1"/>
</dbReference>
<evidence type="ECO:0000259" key="1">
    <source>
        <dbReference type="Pfam" id="PF09356"/>
    </source>
</evidence>
<organism evidence="2 3">
    <name type="scientific">Burkholderia phage vB_BceS_AH2</name>
    <dbReference type="NCBI Taxonomy" id="1133022"/>
    <lineage>
        <taxon>Viruses</taxon>
        <taxon>Duplodnaviria</taxon>
        <taxon>Heunggongvirae</taxon>
        <taxon>Uroviricota</taxon>
        <taxon>Caudoviricetes</taxon>
        <taxon>Casjensviridae</taxon>
        <taxon>Ahduovirus</taxon>
        <taxon>Ahduovirus AH2</taxon>
        <taxon>Burkholderia virus AH2</taxon>
    </lineage>
</organism>
<evidence type="ECO:0000313" key="3">
    <source>
        <dbReference type="Proteomes" id="UP000009012"/>
    </source>
</evidence>
<keyword evidence="3" id="KW-1185">Reference proteome</keyword>
<feature type="domain" description="Bacteriophage phiJL001 Gp84 C-terminal" evidence="1">
    <location>
        <begin position="185"/>
        <end position="257"/>
    </location>
</feature>
<dbReference type="Proteomes" id="UP000009012">
    <property type="component" value="Segment"/>
</dbReference>
<dbReference type="KEGG" id="vg:13405227"/>
<dbReference type="EMBL" id="JN564907">
    <property type="protein sequence ID" value="AEY69557.1"/>
    <property type="molecule type" value="Genomic_DNA"/>
</dbReference>
<protein>
    <submittedName>
        <fullName evidence="2">Tail assembly protein</fullName>
    </submittedName>
</protein>
<name>I6NSG5_9CAUD</name>
<dbReference type="OrthoDB" id="5153at10239"/>
<dbReference type="RefSeq" id="YP_006561134.1">
    <property type="nucleotide sequence ID" value="NC_018283.1"/>
</dbReference>
<sequence>MSFLSAETSIFGGRPIELYEFKRGTQIWRFCTARKNTIFNGNVFQPTYIKRDNLRSTSANGRQALNVTVAATNPIPVSYIGGMPAQVTTLTIYRQHVGEPEVGQVWGGRIVNVEFSGDEAVLKCEPIGTALRRIGLRASYQVLCRHALFGPHCQALDNRISGNVAQVIGQNVTVGGFTLPPQAKYFAGGTMRHGDDAWLIVEQNGVVLTLSQPPIGLKSGDAISLSAGCDHTAYGENGCKKFNNLDNFGGYPFMPKRNPFGNNPIV</sequence>
<dbReference type="GeneID" id="13405227"/>
<dbReference type="InterPro" id="IPR018964">
    <property type="entry name" value="Phage_phiJL001_Gp84_C"/>
</dbReference>
<accession>I6NSG5</accession>
<reference evidence="2 3" key="1">
    <citation type="journal article" date="2012" name="BMC Genomics">
        <title>Comparative analysis of two phenotypically-similar but genomically-distinct Burkholderia cenocepacia-specific bacteriophages.</title>
        <authorList>
            <person name="Lynch K.H."/>
            <person name="Stothard P."/>
            <person name="Dennis J.J."/>
        </authorList>
    </citation>
    <scope>NUCLEOTIDE SEQUENCE [LARGE SCALE GENOMIC DNA]</scope>
</reference>